<dbReference type="EMBL" id="CM000640">
    <property type="protein sequence ID" value="EED93647.1"/>
    <property type="molecule type" value="Genomic_DNA"/>
</dbReference>
<dbReference type="Pfam" id="PF00134">
    <property type="entry name" value="Cyclin_N"/>
    <property type="match status" value="1"/>
</dbReference>
<feature type="domain" description="Cyclin N-terminal" evidence="1">
    <location>
        <begin position="53"/>
        <end position="180"/>
    </location>
</feature>
<dbReference type="GO" id="GO:0005737">
    <property type="term" value="C:cytoplasm"/>
    <property type="evidence" value="ECO:0000318"/>
    <property type="project" value="GO_Central"/>
</dbReference>
<dbReference type="RefSeq" id="XP_002288211.1">
    <property type="nucleotide sequence ID" value="XM_002288175.1"/>
</dbReference>
<dbReference type="GO" id="GO:0000082">
    <property type="term" value="P:G1/S transition of mitotic cell cycle"/>
    <property type="evidence" value="ECO:0000318"/>
    <property type="project" value="GO_Central"/>
</dbReference>
<dbReference type="GO" id="GO:0005634">
    <property type="term" value="C:nucleus"/>
    <property type="evidence" value="ECO:0000318"/>
    <property type="project" value="GO_Central"/>
</dbReference>
<dbReference type="InParanoid" id="B8BX53"/>
<evidence type="ECO:0000313" key="2">
    <source>
        <dbReference type="EMBL" id="EED93647.1"/>
    </source>
</evidence>
<dbReference type="GO" id="GO:0000307">
    <property type="term" value="C:cyclin-dependent protein kinase holoenzyme complex"/>
    <property type="evidence" value="ECO:0000318"/>
    <property type="project" value="GO_Central"/>
</dbReference>
<dbReference type="Proteomes" id="UP000001449">
    <property type="component" value="Chromosome 3"/>
</dbReference>
<accession>B8BX53</accession>
<dbReference type="HOGENOM" id="CLU_772738_0_0_1"/>
<reference evidence="2 3" key="1">
    <citation type="journal article" date="2004" name="Science">
        <title>The genome of the diatom Thalassiosira pseudonana: ecology, evolution, and metabolism.</title>
        <authorList>
            <person name="Armbrust E.V."/>
            <person name="Berges J.A."/>
            <person name="Bowler C."/>
            <person name="Green B.R."/>
            <person name="Martinez D."/>
            <person name="Putnam N.H."/>
            <person name="Zhou S."/>
            <person name="Allen A.E."/>
            <person name="Apt K.E."/>
            <person name="Bechner M."/>
            <person name="Brzezinski M.A."/>
            <person name="Chaal B.K."/>
            <person name="Chiovitti A."/>
            <person name="Davis A.K."/>
            <person name="Demarest M.S."/>
            <person name="Detter J.C."/>
            <person name="Glavina T."/>
            <person name="Goodstein D."/>
            <person name="Hadi M.Z."/>
            <person name="Hellsten U."/>
            <person name="Hildebrand M."/>
            <person name="Jenkins B.D."/>
            <person name="Jurka J."/>
            <person name="Kapitonov V.V."/>
            <person name="Kroger N."/>
            <person name="Lau W.W."/>
            <person name="Lane T.W."/>
            <person name="Larimer F.W."/>
            <person name="Lippmeier J.C."/>
            <person name="Lucas S."/>
            <person name="Medina M."/>
            <person name="Montsant A."/>
            <person name="Obornik M."/>
            <person name="Parker M.S."/>
            <person name="Palenik B."/>
            <person name="Pazour G.J."/>
            <person name="Richardson P.M."/>
            <person name="Rynearson T.A."/>
            <person name="Saito M.A."/>
            <person name="Schwartz D.C."/>
            <person name="Thamatrakoln K."/>
            <person name="Valentin K."/>
            <person name="Vardi A."/>
            <person name="Wilkerson F.P."/>
            <person name="Rokhsar D.S."/>
        </authorList>
    </citation>
    <scope>NUCLEOTIDE SEQUENCE [LARGE SCALE GENOMIC DNA]</scope>
    <source>
        <strain evidence="2 3">CCMP1335</strain>
    </source>
</reference>
<dbReference type="InterPro" id="IPR036915">
    <property type="entry name" value="Cyclin-like_sf"/>
</dbReference>
<dbReference type="PaxDb" id="35128-Thaps3215"/>
<dbReference type="KEGG" id="tps:THAPSDRAFT_3215"/>
<organism evidence="2 3">
    <name type="scientific">Thalassiosira pseudonana</name>
    <name type="common">Marine diatom</name>
    <name type="synonym">Cyclotella nana</name>
    <dbReference type="NCBI Taxonomy" id="35128"/>
    <lineage>
        <taxon>Eukaryota</taxon>
        <taxon>Sar</taxon>
        <taxon>Stramenopiles</taxon>
        <taxon>Ochrophyta</taxon>
        <taxon>Bacillariophyta</taxon>
        <taxon>Coscinodiscophyceae</taxon>
        <taxon>Thalassiosirophycidae</taxon>
        <taxon>Thalassiosirales</taxon>
        <taxon>Thalassiosiraceae</taxon>
        <taxon>Thalassiosira</taxon>
    </lineage>
</organism>
<dbReference type="Gene3D" id="1.10.472.10">
    <property type="entry name" value="Cyclin-like"/>
    <property type="match status" value="2"/>
</dbReference>
<gene>
    <name evidence="2" type="ORF">THAPSDRAFT_3215</name>
</gene>
<name>B8BX53_THAPS</name>
<dbReference type="STRING" id="35128.B8BX53"/>
<dbReference type="FunFam" id="1.10.472.10:FF:000392">
    <property type="entry name" value="Uncharacterized protein"/>
    <property type="match status" value="1"/>
</dbReference>
<dbReference type="AlphaFoldDB" id="B8BX53"/>
<dbReference type="PANTHER" id="PTHR10177">
    <property type="entry name" value="CYCLINS"/>
    <property type="match status" value="1"/>
</dbReference>
<proteinExistence type="predicted"/>
<dbReference type="InterPro" id="IPR039361">
    <property type="entry name" value="Cyclin"/>
</dbReference>
<sequence length="359" mass="40797">MGWESIEEMSNLSLRDELQALLDKEKEYVLPVLGNPQDTDNTVVSSLMKESSLSEARRSVCQWNYECVDYFMFDREVVYMSMNYYDRYMAGQLIAMQEDPTKKSLIPSAMLSHLLALTCLQLACKLHGEVECHPSASASGQCRKVKLRLEDFCHMSRGTYCISMMEEMELAVLTNLKWKLHPPTPLDFLMRFVKILSVLLNDTDDYELVEAHNLDSGWSVFEVARYQTELAVYSPELCQNFSPSKIALAAILNAMNSKIVSSKRTVISSHVRDLFLDKVHSLSDGFAHLEEGDEMVQARTLLKKLCSKSIILPGKVEDETTVESESTEYELPEIQTFHYDCMAANSTYASPVSVANRHF</sequence>
<dbReference type="GO" id="GO:0016538">
    <property type="term" value="F:cyclin-dependent protein serine/threonine kinase regulator activity"/>
    <property type="evidence" value="ECO:0000318"/>
    <property type="project" value="GO_Central"/>
</dbReference>
<dbReference type="InterPro" id="IPR006671">
    <property type="entry name" value="Cyclin_N"/>
</dbReference>
<evidence type="ECO:0000313" key="3">
    <source>
        <dbReference type="Proteomes" id="UP000001449"/>
    </source>
</evidence>
<keyword evidence="3" id="KW-1185">Reference proteome</keyword>
<dbReference type="GeneID" id="7441762"/>
<reference evidence="2 3" key="2">
    <citation type="journal article" date="2008" name="Nature">
        <title>The Phaeodactylum genome reveals the evolutionary history of diatom genomes.</title>
        <authorList>
            <person name="Bowler C."/>
            <person name="Allen A.E."/>
            <person name="Badger J.H."/>
            <person name="Grimwood J."/>
            <person name="Jabbari K."/>
            <person name="Kuo A."/>
            <person name="Maheswari U."/>
            <person name="Martens C."/>
            <person name="Maumus F."/>
            <person name="Otillar R.P."/>
            <person name="Rayko E."/>
            <person name="Salamov A."/>
            <person name="Vandepoele K."/>
            <person name="Beszteri B."/>
            <person name="Gruber A."/>
            <person name="Heijde M."/>
            <person name="Katinka M."/>
            <person name="Mock T."/>
            <person name="Valentin K."/>
            <person name="Verret F."/>
            <person name="Berges J.A."/>
            <person name="Brownlee C."/>
            <person name="Cadoret J.P."/>
            <person name="Chiovitti A."/>
            <person name="Choi C.J."/>
            <person name="Coesel S."/>
            <person name="De Martino A."/>
            <person name="Detter J.C."/>
            <person name="Durkin C."/>
            <person name="Falciatore A."/>
            <person name="Fournet J."/>
            <person name="Haruta M."/>
            <person name="Huysman M.J."/>
            <person name="Jenkins B.D."/>
            <person name="Jiroutova K."/>
            <person name="Jorgensen R.E."/>
            <person name="Joubert Y."/>
            <person name="Kaplan A."/>
            <person name="Kroger N."/>
            <person name="Kroth P.G."/>
            <person name="La Roche J."/>
            <person name="Lindquist E."/>
            <person name="Lommer M."/>
            <person name="Martin-Jezequel V."/>
            <person name="Lopez P.J."/>
            <person name="Lucas S."/>
            <person name="Mangogna M."/>
            <person name="McGinnis K."/>
            <person name="Medlin L.K."/>
            <person name="Montsant A."/>
            <person name="Oudot-Le Secq M.P."/>
            <person name="Napoli C."/>
            <person name="Obornik M."/>
            <person name="Parker M.S."/>
            <person name="Petit J.L."/>
            <person name="Porcel B.M."/>
            <person name="Poulsen N."/>
            <person name="Robison M."/>
            <person name="Rychlewski L."/>
            <person name="Rynearson T.A."/>
            <person name="Schmutz J."/>
            <person name="Shapiro H."/>
            <person name="Siaut M."/>
            <person name="Stanley M."/>
            <person name="Sussman M.R."/>
            <person name="Taylor A.R."/>
            <person name="Vardi A."/>
            <person name="von Dassow P."/>
            <person name="Vyverman W."/>
            <person name="Willis A."/>
            <person name="Wyrwicz L.S."/>
            <person name="Rokhsar D.S."/>
            <person name="Weissenbach J."/>
            <person name="Armbrust E.V."/>
            <person name="Green B.R."/>
            <person name="Van de Peer Y."/>
            <person name="Grigoriev I.V."/>
        </authorList>
    </citation>
    <scope>NUCLEOTIDE SEQUENCE [LARGE SCALE GENOMIC DNA]</scope>
    <source>
        <strain evidence="2 3">CCMP1335</strain>
    </source>
</reference>
<evidence type="ECO:0000259" key="1">
    <source>
        <dbReference type="Pfam" id="PF00134"/>
    </source>
</evidence>
<protein>
    <recommendedName>
        <fullName evidence="1">Cyclin N-terminal domain-containing protein</fullName>
    </recommendedName>
</protein>
<dbReference type="eggNOG" id="KOG0654">
    <property type="taxonomic scope" value="Eukaryota"/>
</dbReference>
<dbReference type="SUPFAM" id="SSF47954">
    <property type="entry name" value="Cyclin-like"/>
    <property type="match status" value="1"/>
</dbReference>